<dbReference type="InterPro" id="IPR049730">
    <property type="entry name" value="SNF2/RAD54-like_C"/>
</dbReference>
<name>A0A3N0IY60_9ACTN</name>
<feature type="coiled-coil region" evidence="2">
    <location>
        <begin position="876"/>
        <end position="903"/>
    </location>
</feature>
<keyword evidence="2" id="KW-0175">Coiled coil</keyword>
<dbReference type="SMART" id="SM00487">
    <property type="entry name" value="DEXDc"/>
    <property type="match status" value="1"/>
</dbReference>
<dbReference type="CDD" id="cd10311">
    <property type="entry name" value="PLDc_N_DEXD_c"/>
    <property type="match status" value="1"/>
</dbReference>
<dbReference type="RefSeq" id="WP_114545938.1">
    <property type="nucleotide sequence ID" value="NZ_PPTT01000009.1"/>
</dbReference>
<dbReference type="PROSITE" id="PS51194">
    <property type="entry name" value="HELICASE_CTER"/>
    <property type="match status" value="1"/>
</dbReference>
<keyword evidence="7" id="KW-1185">Reference proteome</keyword>
<evidence type="ECO:0000256" key="2">
    <source>
        <dbReference type="SAM" id="Coils"/>
    </source>
</evidence>
<dbReference type="Pfam" id="PF00176">
    <property type="entry name" value="SNF2-rel_dom"/>
    <property type="match status" value="1"/>
</dbReference>
<evidence type="ECO:0000259" key="4">
    <source>
        <dbReference type="PROSITE" id="PS51194"/>
    </source>
</evidence>
<reference evidence="8" key="2">
    <citation type="submission" date="2018-05" db="EMBL/GenBank/DDBJ databases">
        <title>Genome Sequencing of selected type strains of the family Eggerthellaceae.</title>
        <authorList>
            <person name="Danylec N."/>
            <person name="Stoll D.A."/>
            <person name="Doetsch A."/>
            <person name="Huch M."/>
        </authorList>
    </citation>
    <scope>NUCLEOTIDE SEQUENCE [LARGE SCALE GENOMIC DNA]</scope>
    <source>
        <strain evidence="8">DSM 16107</strain>
    </source>
</reference>
<evidence type="ECO:0000313" key="8">
    <source>
        <dbReference type="Proteomes" id="UP000270112"/>
    </source>
</evidence>
<evidence type="ECO:0000313" key="7">
    <source>
        <dbReference type="Proteomes" id="UP000253817"/>
    </source>
</evidence>
<dbReference type="Gene3D" id="3.40.50.300">
    <property type="entry name" value="P-loop containing nucleotide triphosphate hydrolases"/>
    <property type="match status" value="1"/>
</dbReference>
<gene>
    <name evidence="5" type="ORF">C1876_06670</name>
    <name evidence="6" type="ORF">DMP09_07330</name>
</gene>
<organism evidence="6 8">
    <name type="scientific">Eggerthella sinensis</name>
    <dbReference type="NCBI Taxonomy" id="242230"/>
    <lineage>
        <taxon>Bacteria</taxon>
        <taxon>Bacillati</taxon>
        <taxon>Actinomycetota</taxon>
        <taxon>Coriobacteriia</taxon>
        <taxon>Eggerthellales</taxon>
        <taxon>Eggerthellaceae</taxon>
        <taxon>Eggerthella</taxon>
    </lineage>
</organism>
<dbReference type="GO" id="GO:0016787">
    <property type="term" value="F:hydrolase activity"/>
    <property type="evidence" value="ECO:0007669"/>
    <property type="project" value="UniProtKB-KW"/>
</dbReference>
<dbReference type="SMART" id="SM00490">
    <property type="entry name" value="HELICc"/>
    <property type="match status" value="1"/>
</dbReference>
<dbReference type="AlphaFoldDB" id="A0A3N0IY60"/>
<dbReference type="InterPro" id="IPR000330">
    <property type="entry name" value="SNF2_N"/>
</dbReference>
<dbReference type="InterPro" id="IPR027417">
    <property type="entry name" value="P-loop_NTPase"/>
</dbReference>
<dbReference type="InterPro" id="IPR014001">
    <property type="entry name" value="Helicase_ATP-bd"/>
</dbReference>
<reference evidence="5 7" key="1">
    <citation type="journal article" date="2018" name="Elife">
        <title>Discovery and characterization of a prevalent human gut bacterial enzyme sufficient for the inactivation of a family of plant toxins.</title>
        <authorList>
            <person name="Koppel N."/>
            <person name="Bisanz J.E."/>
            <person name="Pandelia M.E."/>
            <person name="Turnbaugh P.J."/>
            <person name="Balskus E.P."/>
        </authorList>
    </citation>
    <scope>NUCLEOTIDE SEQUENCE [LARGE SCALE GENOMIC DNA]</scope>
    <source>
        <strain evidence="5 7">DSM 16107</strain>
    </source>
</reference>
<proteinExistence type="predicted"/>
<keyword evidence="6" id="KW-0547">Nucleotide-binding</keyword>
<dbReference type="GO" id="GO:0004386">
    <property type="term" value="F:helicase activity"/>
    <property type="evidence" value="ECO:0007669"/>
    <property type="project" value="UniProtKB-KW"/>
</dbReference>
<protein>
    <submittedName>
        <fullName evidence="6">Helicase</fullName>
    </submittedName>
</protein>
<evidence type="ECO:0000313" key="5">
    <source>
        <dbReference type="EMBL" id="RDB69448.1"/>
    </source>
</evidence>
<feature type="domain" description="Helicase C-terminal" evidence="4">
    <location>
        <begin position="688"/>
        <end position="881"/>
    </location>
</feature>
<dbReference type="GO" id="GO:0006281">
    <property type="term" value="P:DNA repair"/>
    <property type="evidence" value="ECO:0007669"/>
    <property type="project" value="TreeGrafter"/>
</dbReference>
<dbReference type="PANTHER" id="PTHR45766:SF6">
    <property type="entry name" value="SWI_SNF-RELATED MATRIX-ASSOCIATED ACTIN-DEPENDENT REGULATOR OF CHROMATIN SUBFAMILY A-LIKE PROTEIN 1"/>
    <property type="match status" value="1"/>
</dbReference>
<evidence type="ECO:0000259" key="3">
    <source>
        <dbReference type="PROSITE" id="PS51192"/>
    </source>
</evidence>
<sequence>MEPSYFDNRARIVKDDLAARIDSGDRLSVAASVFSMYAYRELAEQLDGIDSLRFIFTSDAFTANRPKKEKREFYIPRLTREQGLFGTQFEIKLRNELTQKAVATECADWIRRRARFKSFSGEGHMDTFFEVSKNDDNIAYLPFDEFTTAKLGTERGDSAFGMTMRLDTSQSQECLRTFNEAWERGELQDVTDAVIESISTMYAENAPELVYYAALYRIFNEFLDDISEDVLPNEGTGFRQSAIWSKLYDFQRDAAIAIINKLETYDGCILADSVGLGKTFTALAVIKYYESRNRNVLVLCPKKLKDNWLTYNQNVVNNSIATDRLRYDVLYHTDLSRDKGISETGIPLDRINWGAYDLVVIDESHNFRNGADTASKNDDKENRYQRLMTRVIQQGVKTKVLMLSATPVNNRFRDLRNQLALAYVGDASKWEGRLRIDNDIETVFRNAQTAFTRWSKLGPDQRTTEALTRMLDFEFFEVLDQVTVARSRKHIQRHYDMTALGPFPERNKPISKRPHLSALEGSISYHEIYDELEDLSLAIYVPSRYLHQSKVSKYADENGGNLTIAGRETGLRKLMNANLLKRLESSVWSFRMTLERILAYMNETVSVIDAYKKNCVGNIVVEDAASKFEFDFDTDDVEELSFEVGGKTKIELEDMDWLSWERDILADIEIISVLLSMIKDIDPAHDAKLIELCEQIREKIEHPINVGNRKVMIFTAFADTAEYLYEHVAKYAKRELGLETAVVTGTKPGRSTIKSVPADMGSILACFSPISKERAVVARQLEGKDIDILIATDCISEGQNLQDCDYLINYDIHWNPVRIVQRFGRIDRIGSKCDRIQLVNYWPDVELDEYIKLKARVEERMRITVMTSTGDDDYINEEEKGDLEYREQQLRKMQDEVIDLEDVSGGVSITDLGLNDFRMDLIGYYKDNPAVDRLPSGIHAVAAGPNPGVLFVLRNVNPGVNIQGRNHLHPFYLVYVTDDGEVLHGHLDPKDALDTMRLLCRGKSEPDRDLCRVFNRETKNGRDMRNQAKLLKDAIGSIIEAKAETDIDSFFGVGTTSFLENDVEGLDDFELVCFLAVRPC</sequence>
<dbReference type="InterPro" id="IPR038718">
    <property type="entry name" value="SNF2-like_sf"/>
</dbReference>
<dbReference type="CDD" id="cd18793">
    <property type="entry name" value="SF2_C_SNF"/>
    <property type="match status" value="1"/>
</dbReference>
<reference evidence="6" key="3">
    <citation type="journal article" date="2019" name="Microbiol. Resour. Announc.">
        <title>Draft Genome Sequences of Type Strains of Gordonibacter faecihominis, Paraeggerthella hongkongensis, Parvibacter caecicola,Slackia equolifaciens, Slackia faecicanis, and Slackia isoflavoniconvertens.</title>
        <authorList>
            <person name="Danylec N."/>
            <person name="Stoll D.A."/>
            <person name="Dotsch A."/>
            <person name="Huch M."/>
        </authorList>
    </citation>
    <scope>NUCLEOTIDE SEQUENCE</scope>
    <source>
        <strain evidence="6">DSM 16107</strain>
    </source>
</reference>
<keyword evidence="6" id="KW-0347">Helicase</keyword>
<dbReference type="PROSITE" id="PS51192">
    <property type="entry name" value="HELICASE_ATP_BIND_1"/>
    <property type="match status" value="1"/>
</dbReference>
<dbReference type="Gene3D" id="3.40.50.10810">
    <property type="entry name" value="Tandem AAA-ATPase domain"/>
    <property type="match status" value="1"/>
</dbReference>
<dbReference type="Pfam" id="PF00271">
    <property type="entry name" value="Helicase_C"/>
    <property type="match status" value="1"/>
</dbReference>
<dbReference type="OrthoDB" id="9814088at2"/>
<dbReference type="EMBL" id="PPTT01000009">
    <property type="protein sequence ID" value="RDB69448.1"/>
    <property type="molecule type" value="Genomic_DNA"/>
</dbReference>
<keyword evidence="1" id="KW-0378">Hydrolase</keyword>
<dbReference type="GO" id="GO:0005524">
    <property type="term" value="F:ATP binding"/>
    <property type="evidence" value="ECO:0007669"/>
    <property type="project" value="InterPro"/>
</dbReference>
<keyword evidence="6" id="KW-0067">ATP-binding</keyword>
<dbReference type="PANTHER" id="PTHR45766">
    <property type="entry name" value="DNA ANNEALING HELICASE AND ENDONUCLEASE ZRANB3 FAMILY MEMBER"/>
    <property type="match status" value="1"/>
</dbReference>
<evidence type="ECO:0000313" key="6">
    <source>
        <dbReference type="EMBL" id="RNM41919.1"/>
    </source>
</evidence>
<dbReference type="SUPFAM" id="SSF52540">
    <property type="entry name" value="P-loop containing nucleoside triphosphate hydrolases"/>
    <property type="match status" value="1"/>
</dbReference>
<comment type="caution">
    <text evidence="6">The sequence shown here is derived from an EMBL/GenBank/DDBJ whole genome shotgun (WGS) entry which is preliminary data.</text>
</comment>
<dbReference type="Proteomes" id="UP000253817">
    <property type="component" value="Unassembled WGS sequence"/>
</dbReference>
<dbReference type="InterPro" id="IPR001650">
    <property type="entry name" value="Helicase_C-like"/>
</dbReference>
<feature type="domain" description="Helicase ATP-binding" evidence="3">
    <location>
        <begin position="259"/>
        <end position="425"/>
    </location>
</feature>
<dbReference type="GO" id="GO:0031297">
    <property type="term" value="P:replication fork processing"/>
    <property type="evidence" value="ECO:0007669"/>
    <property type="project" value="TreeGrafter"/>
</dbReference>
<dbReference type="EMBL" id="QICC01000023">
    <property type="protein sequence ID" value="RNM41919.1"/>
    <property type="molecule type" value="Genomic_DNA"/>
</dbReference>
<accession>A0A3N0IY60</accession>
<evidence type="ECO:0000256" key="1">
    <source>
        <dbReference type="ARBA" id="ARBA00022801"/>
    </source>
</evidence>
<dbReference type="Proteomes" id="UP000270112">
    <property type="component" value="Unassembled WGS sequence"/>
</dbReference>